<keyword evidence="2" id="KW-1133">Transmembrane helix</keyword>
<evidence type="ECO:0000313" key="4">
    <source>
        <dbReference type="Proteomes" id="UP000002296"/>
    </source>
</evidence>
<feature type="region of interest" description="Disordered" evidence="1">
    <location>
        <begin position="2896"/>
        <end position="2983"/>
    </location>
</feature>
<comment type="caution">
    <text evidence="3">The sequence shown here is derived from an EMBL/GenBank/DDBJ whole genome shotgun (WGS) entry which is preliminary data.</text>
</comment>
<dbReference type="InterPro" id="IPR015943">
    <property type="entry name" value="WD40/YVTN_repeat-like_dom_sf"/>
</dbReference>
<dbReference type="Gene3D" id="2.130.10.10">
    <property type="entry name" value="YVTN repeat-like/Quinoprotein amine dehydrogenase"/>
    <property type="match status" value="3"/>
</dbReference>
<sequence>MSVIVRNSTALLCGAVVHIFFFFIFILLFGSGTAHVHAEVTGVVTWKSDESPAGNTNGLSIPVLSADGKITGFAEVLPIQGVFLLRDTKGGIVSKITDNSLLDCTDPTGTSLINDGPAVMIFCGGKSSFLYVMLSGGMGSMRVVEVSTESTFYPSSSSSPTPLVRIRGSSPESRKDAVFAVSKQGKLDCIGQYAFEESVSLCDKDPIVDFYFPKWVPITSDESGPEGFIITERKSAEGLKIDSYYLPDFGYSAAPNASATLEFVGSNKAVHTNVNDISQSEPLIAYVQGTAAETLKLAVVVLDANSLVRKHSGSIDAGIAVSESTLVTGAYMVSTGRGALLMVQTSALLIAVNYTVLSEVNAPLWTAKASTTAGVLFLPFRAMENSFKEYYRRMLSPSFTDYNPYHIIKAKEVQFLESAKNVTKLGILDGSLKSSFDVPWTGASFCSEADRLAAITAFDESMVYLGCENSGRYCLVDPIASKPHYSITFPSMGQTEGGTFGYLLDDHSVVLCNGSRSAGLALHPLLLYSESVLIPQRDPPVGAYNRGRMSIVTTNVTNPGEMLFYFYVHDTAGDSGGRDPLPPSNGPVTLMKNASSAKPFTTFFGDGNNYVAVATTPGIVSIFSAANGEAVMDLLLAGCVPSGANPDSGVITFMKSVQHFGNKEDYYVLLGGTDACLFEVNDSLVARVTSLQGYQSGVVVGTTRYSGYKFVPATRTLQAFTSFFGPSSMPVYTEAGIDSYVVGSNVFVYVKDDEIICRSVRSDIIVWKYKFSEKFQGPVVHMTYYNNTVFVVSQREFFRFDVQHYEDEDRYSRLLFQNGLTEEDEKYLGAAVNQGIVFLFSGQKIYCHDAVNGKLIWKADPRIQYEAKDAKVEAVIYSSSDTGEVSTGDIGTAYIEVRMTVSQGNNKPRFTHVDVYAQASGELLKSVLDAPNDLTGPVIWGNKYVTFSTLTKGLVTFRALNISQVDIPEQAKRPEDPVTDVYVPGEKPIEPPPPPLPRGDNFMAASPPMKLSVAGRAALISTDRKRAVVGKVEHKNRMYEYKIRCFNVDDPQGNPIREWAFPPAPVPVEAKFMEFNKDNFAIFLPSNVQFYSWSNCKEVGKSISLTGIVEGLPSYISLGYQNQWLFLNSDQVTSLEPSTGNEKWRRNVRGCITIRRVDNYIICDGGSNLVVLNAGSGVILFEDAIEGGVTTMGLDFAGVVRTPRGYDAAFYTTSGKVFQSSIAIPWSAGKVMGAIPGTLDKNVVVLFENLAASIMFDTSAKKASLLWTSDLNGERARPGAAAYAGARGVNIVIGTDNGIIMLNSSSGKGFVNISLPKRYEEDTDEVQVLKMVAVKENTLYGISWNGYAVLVRVAPGMGEALFAFGLGRVRASQLSFDDNFLVISGGGSAGTVPIDATYWGAPLSCVGMSFSASTNFMAGWDQTNDTAVNLVVVTAGRTWSSSHIPHERAILSSMSAANAVVFFGKRTISTIGGLEGIGMEFTIPRECEETKLKEVSVGGSTTGASLVWYTGEVRDCIFVLGAGGAPPSFLAGLSGKYAAVVNVRYGTSFGLFTSTHLSLLGYDGTRIDSIDVNNPIYVSSLSSPDTGDGIFLVVSADNQLICLQVNGLFHVWNYTLPSPSRAPATYYNEGVFISTEAGPYFFTLAEISYPCHDRAIFRVPRVPTEGRSNIHTKVVVNEEYAIGFVTTFETFYAFDALTGEVLWQRPDLFAVSHAAVLREGMLLVVSTKSSGVVFLNPFTGVSLLYFANTVEESSEIFLSPDGTTVGFGGVMATAINVNDYARYFDVVKANRPKQQTPPAFRPYNYGPTDNPNDCSEPSGDGEPIHVQLSPEWVSGSKYGPISPKQTTVAMSHGEKSGWAASLEKQKLYIARAVDGAFEETALFQLKESGCDLLNLYSLSAKKAYVGVRCGKKTHFYNASGVEQGILGRAAKNAICAVIKSNGYFVNTDGYFDAMNLNKIKPLPSSPSKARCKSKFDIVPANRLERLLFVCAGTGIRILNHATLAQIGSTITGGATRPDFTMYEADDNLRVGIACGKNGTNVYMVAFSLQTAETILMHNESVQGTPLCGIRYPDYPSRNDPLFVFAYPNGYRTWEVQGGKPKTTQEAANTYPAAITSHGVIYYNTGNDYYFRSYGFPTSSLIVSSKSPATGSMMVKGPDGVQVSPSVIIYGSAFTLAVDTSTVNPRIFWSGNGLITFAPEARFVSKLPFVYTTVGNSLVAFMLAGDSFALEEVLRINTAMIDQEQRVFLSQRGTIGCVDKDGKVLWNVGFSNSGTPQVLFAPIILDNLDFALVSGGVRVAAIINKRTGVVARSVQFERCIISPDSTEADVVVNGTIVFVAIRGWSCVHVVDLNLKNKSGKITGPEVKALEIENTATGILGGYPMVAMVEFANHLVFALQPENGDMKRPTFVVYRVDDMSKSLWTQLWKKKLRADLGKISTYGYFLYTAADSVLNVYDLLTGRYVWGYIFEKSITGPVLGADRTLYVTTLDGIQSLRSTLSLSWSLRLMGNITLPKRMVTPSDVTIGPVRTPYGHIIISNSVGTLAVEHEREGSVSKLAWYTEKSISRFGVYDVNTKAKVGLFDASDGTGIMDLTSGKMLWLGGVYPADGKTNGVASPSFPFFVCFFVLYVPTCRLVPEKYLMPSRNLPLYKYDTEPTEKTPDEWDPIYPGGGGSIPLHPSPRCQSMMHAYIPPFTECINKALRLIYPRGRGTTLVCPASFYIIGICQDSLKELADACPDVGVLLVESWKAQTMDKLSPLGLCEAEEASARCQTKNDTVLNATCSVVSMSFVLNDYENPMGYELGYELPIFDFPSIRSAKSVGAILGGVMAILVVIAIGAAVGVHFYRKKKRVRDSRFFDDDVNASLLGSEGQDLPMQIINNESHKLMSGEGSLANMDAVSSRVQENPPPELENGFSPSQGETNGATHSAAAPAAIAGPKKMPPKMPMKMPGKMPPGKGLGPKMPPPSRPVRKPVNENPILDDDL</sequence>
<dbReference type="OMA" id="LRINTAM"/>
<feature type="compositionally biased region" description="Low complexity" evidence="1">
    <location>
        <begin position="2945"/>
        <end position="2955"/>
    </location>
</feature>
<keyword evidence="2" id="KW-0472">Membrane</keyword>
<keyword evidence="4" id="KW-1185">Reference proteome</keyword>
<dbReference type="PANTHER" id="PTHR34512:SF30">
    <property type="entry name" value="OUTER MEMBRANE PROTEIN ASSEMBLY FACTOR BAMB"/>
    <property type="match status" value="1"/>
</dbReference>
<dbReference type="PaxDb" id="353153-Q4D1D9"/>
<proteinExistence type="predicted"/>
<name>Q4D1D9_TRYCC</name>
<dbReference type="InParanoid" id="Q4D1D9"/>
<evidence type="ECO:0000256" key="2">
    <source>
        <dbReference type="SAM" id="Phobius"/>
    </source>
</evidence>
<feature type="compositionally biased region" description="Polar residues" evidence="1">
    <location>
        <begin position="2914"/>
        <end position="2925"/>
    </location>
</feature>
<protein>
    <submittedName>
        <fullName evidence="3">Uncharacterized protein</fullName>
    </submittedName>
</protein>
<organism evidence="3 4">
    <name type="scientific">Trypanosoma cruzi (strain CL Brener)</name>
    <dbReference type="NCBI Taxonomy" id="353153"/>
    <lineage>
        <taxon>Eukaryota</taxon>
        <taxon>Discoba</taxon>
        <taxon>Euglenozoa</taxon>
        <taxon>Kinetoplastea</taxon>
        <taxon>Metakinetoplastina</taxon>
        <taxon>Trypanosomatida</taxon>
        <taxon>Trypanosomatidae</taxon>
        <taxon>Trypanosoma</taxon>
        <taxon>Schizotrypanum</taxon>
    </lineage>
</organism>
<reference evidence="3 4" key="1">
    <citation type="journal article" date="2005" name="Science">
        <title>The genome sequence of Trypanosoma cruzi, etiologic agent of Chagas disease.</title>
        <authorList>
            <person name="El-Sayed N.M."/>
            <person name="Myler P.J."/>
            <person name="Bartholomeu D.C."/>
            <person name="Nilsson D."/>
            <person name="Aggarwal G."/>
            <person name="Tran A.N."/>
            <person name="Ghedin E."/>
            <person name="Worthey E.A."/>
            <person name="Delcher A.L."/>
            <person name="Blandin G."/>
            <person name="Westenberger S.J."/>
            <person name="Caler E."/>
            <person name="Cerqueira G.C."/>
            <person name="Branche C."/>
            <person name="Haas B."/>
            <person name="Anupama A."/>
            <person name="Arner E."/>
            <person name="Aslund L."/>
            <person name="Attipoe P."/>
            <person name="Bontempi E."/>
            <person name="Bringaud F."/>
            <person name="Burton P."/>
            <person name="Cadag E."/>
            <person name="Campbell D.A."/>
            <person name="Carrington M."/>
            <person name="Crabtree J."/>
            <person name="Darban H."/>
            <person name="da Silveira J.F."/>
            <person name="de Jong P."/>
            <person name="Edwards K."/>
            <person name="Englund P.T."/>
            <person name="Fazelina G."/>
            <person name="Feldblyum T."/>
            <person name="Ferella M."/>
            <person name="Frasch A.C."/>
            <person name="Gull K."/>
            <person name="Horn D."/>
            <person name="Hou L."/>
            <person name="Huang Y."/>
            <person name="Kindlund E."/>
            <person name="Klingbeil M."/>
            <person name="Kluge S."/>
            <person name="Koo H."/>
            <person name="Lacerda D."/>
            <person name="Levin M.J."/>
            <person name="Lorenzi H."/>
            <person name="Louie T."/>
            <person name="Machado C.R."/>
            <person name="McCulloch R."/>
            <person name="McKenna A."/>
            <person name="Mizuno Y."/>
            <person name="Mottram J.C."/>
            <person name="Nelson S."/>
            <person name="Ochaya S."/>
            <person name="Osoegawa K."/>
            <person name="Pai G."/>
            <person name="Parsons M."/>
            <person name="Pentony M."/>
            <person name="Pettersson U."/>
            <person name="Pop M."/>
            <person name="Ramirez J.L."/>
            <person name="Rinta J."/>
            <person name="Robertson L."/>
            <person name="Salzberg S.L."/>
            <person name="Sanchez D.O."/>
            <person name="Seyler A."/>
            <person name="Sharma R."/>
            <person name="Shetty J."/>
            <person name="Simpson A.J."/>
            <person name="Sisk E."/>
            <person name="Tammi M.T."/>
            <person name="Tarleton R."/>
            <person name="Teixeira S."/>
            <person name="Van Aken S."/>
            <person name="Vogt C."/>
            <person name="Ward P.N."/>
            <person name="Wickstead B."/>
            <person name="Wortman J."/>
            <person name="White O."/>
            <person name="Fraser C.M."/>
            <person name="Stuart K.D."/>
            <person name="Andersson B."/>
        </authorList>
    </citation>
    <scope>NUCLEOTIDE SEQUENCE [LARGE SCALE GENOMIC DNA]</scope>
    <source>
        <strain evidence="3 4">CL Brener</strain>
    </source>
</reference>
<evidence type="ECO:0000256" key="1">
    <source>
        <dbReference type="SAM" id="MobiDB-lite"/>
    </source>
</evidence>
<dbReference type="InterPro" id="IPR011047">
    <property type="entry name" value="Quinoprotein_ADH-like_sf"/>
</dbReference>
<gene>
    <name evidence="3" type="ORF">Tc00.1047053504087.20</name>
</gene>
<dbReference type="KEGG" id="tcr:504087.20"/>
<dbReference type="SUPFAM" id="SSF50998">
    <property type="entry name" value="Quinoprotein alcohol dehydrogenase-like"/>
    <property type="match status" value="3"/>
</dbReference>
<keyword evidence="2" id="KW-0812">Transmembrane</keyword>
<feature type="compositionally biased region" description="Low complexity" evidence="1">
    <location>
        <begin position="2928"/>
        <end position="2938"/>
    </location>
</feature>
<dbReference type="EMBL" id="AAHK01001240">
    <property type="protein sequence ID" value="EAN86342.1"/>
    <property type="molecule type" value="Genomic_DNA"/>
</dbReference>
<dbReference type="GeneID" id="3538560"/>
<accession>Q4D1D9</accession>
<dbReference type="Proteomes" id="UP000002296">
    <property type="component" value="Unassembled WGS sequence"/>
</dbReference>
<dbReference type="PANTHER" id="PTHR34512">
    <property type="entry name" value="CELL SURFACE PROTEIN"/>
    <property type="match status" value="1"/>
</dbReference>
<dbReference type="RefSeq" id="XP_808193.1">
    <property type="nucleotide sequence ID" value="XM_803100.1"/>
</dbReference>
<evidence type="ECO:0000313" key="3">
    <source>
        <dbReference type="EMBL" id="EAN86342.1"/>
    </source>
</evidence>
<feature type="transmembrane region" description="Helical" evidence="2">
    <location>
        <begin position="2822"/>
        <end position="2845"/>
    </location>
</feature>